<comment type="similarity">
    <text evidence="1">Belongs to the carbohydrate kinase PfkB family.</text>
</comment>
<keyword evidence="6" id="KW-1185">Reference proteome</keyword>
<gene>
    <name evidence="5" type="ORF">GCM10025883_04270</name>
</gene>
<dbReference type="PANTHER" id="PTHR43320:SF3">
    <property type="entry name" value="CARBOHYDRATE KINASE PFKB DOMAIN-CONTAINING PROTEIN"/>
    <property type="match status" value="1"/>
</dbReference>
<dbReference type="Gene3D" id="3.40.1190.20">
    <property type="match status" value="1"/>
</dbReference>
<evidence type="ECO:0000256" key="3">
    <source>
        <dbReference type="ARBA" id="ARBA00022777"/>
    </source>
</evidence>
<comment type="caution">
    <text evidence="5">The sequence shown here is derived from an EMBL/GenBank/DDBJ whole genome shotgun (WGS) entry which is preliminary data.</text>
</comment>
<accession>A0ABQ6IKE2</accession>
<evidence type="ECO:0000313" key="6">
    <source>
        <dbReference type="Proteomes" id="UP001157126"/>
    </source>
</evidence>
<dbReference type="Pfam" id="PF00294">
    <property type="entry name" value="PfkB"/>
    <property type="match status" value="1"/>
</dbReference>
<dbReference type="SUPFAM" id="SSF53613">
    <property type="entry name" value="Ribokinase-like"/>
    <property type="match status" value="1"/>
</dbReference>
<protein>
    <recommendedName>
        <fullName evidence="4">Carbohydrate kinase PfkB domain-containing protein</fullName>
    </recommendedName>
</protein>
<evidence type="ECO:0000256" key="1">
    <source>
        <dbReference type="ARBA" id="ARBA00010688"/>
    </source>
</evidence>
<dbReference type="RefSeq" id="WP_284302452.1">
    <property type="nucleotide sequence ID" value="NZ_BSUO01000001.1"/>
</dbReference>
<sequence length="329" mass="34050">MGEVRVTGHVCVDLIPHWPGPPAIDPGRLFAVGPLAFRLGGSACNTGRALTALGHDVSLGGLTGDDEVGGITKRLLQRETWTRLDLRTIGTASSYTLVIEAEGRDRSFWHYEGANAEFTAADVTADHGARVVHLGYPPLLPGLWANEGSALADRLTEIRRDGVGTSVDLAGVAPDAPASEVDWDAWLGRVGPACDLLAGSSDDLVSALGVPAPARPEDLLGLADRMLGYGPSVAVVSGGSLGFAVASHGTPAAPGPLTPDEPRQEHRFLVEAPHIASPVTTTGSGDVLKAALIDGLLARLPLREAALGAGRVTAEYVRTGTIGPPGFIR</sequence>
<evidence type="ECO:0000259" key="4">
    <source>
        <dbReference type="Pfam" id="PF00294"/>
    </source>
</evidence>
<dbReference type="Proteomes" id="UP001157126">
    <property type="component" value="Unassembled WGS sequence"/>
</dbReference>
<evidence type="ECO:0000313" key="5">
    <source>
        <dbReference type="EMBL" id="GMA38382.1"/>
    </source>
</evidence>
<dbReference type="InterPro" id="IPR011611">
    <property type="entry name" value="PfkB_dom"/>
</dbReference>
<dbReference type="PANTHER" id="PTHR43320">
    <property type="entry name" value="SUGAR KINASE"/>
    <property type="match status" value="1"/>
</dbReference>
<reference evidence="6" key="1">
    <citation type="journal article" date="2019" name="Int. J. Syst. Evol. Microbiol.">
        <title>The Global Catalogue of Microorganisms (GCM) 10K type strain sequencing project: providing services to taxonomists for standard genome sequencing and annotation.</title>
        <authorList>
            <consortium name="The Broad Institute Genomics Platform"/>
            <consortium name="The Broad Institute Genome Sequencing Center for Infectious Disease"/>
            <person name="Wu L."/>
            <person name="Ma J."/>
        </authorList>
    </citation>
    <scope>NUCLEOTIDE SEQUENCE [LARGE SCALE GENOMIC DNA]</scope>
    <source>
        <strain evidence="6">NBRC 113072</strain>
    </source>
</reference>
<name>A0ABQ6IKE2_9MICO</name>
<organism evidence="5 6">
    <name type="scientific">Mobilicoccus caccae</name>
    <dbReference type="NCBI Taxonomy" id="1859295"/>
    <lineage>
        <taxon>Bacteria</taxon>
        <taxon>Bacillati</taxon>
        <taxon>Actinomycetota</taxon>
        <taxon>Actinomycetes</taxon>
        <taxon>Micrococcales</taxon>
        <taxon>Dermatophilaceae</taxon>
        <taxon>Mobilicoccus</taxon>
    </lineage>
</organism>
<keyword evidence="2" id="KW-0808">Transferase</keyword>
<dbReference type="EMBL" id="BSUO01000001">
    <property type="protein sequence ID" value="GMA38382.1"/>
    <property type="molecule type" value="Genomic_DNA"/>
</dbReference>
<keyword evidence="3" id="KW-0418">Kinase</keyword>
<feature type="domain" description="Carbohydrate kinase PfkB" evidence="4">
    <location>
        <begin position="4"/>
        <end position="309"/>
    </location>
</feature>
<evidence type="ECO:0000256" key="2">
    <source>
        <dbReference type="ARBA" id="ARBA00022679"/>
    </source>
</evidence>
<dbReference type="InterPro" id="IPR029056">
    <property type="entry name" value="Ribokinase-like"/>
</dbReference>
<proteinExistence type="inferred from homology"/>
<dbReference type="InterPro" id="IPR052700">
    <property type="entry name" value="Carb_kinase_PfkB-like"/>
</dbReference>